<reference evidence="2 3" key="1">
    <citation type="journal article" date="2014" name="Genome Biol. Evol.">
        <title>The genome of the myxosporean Thelohanellus kitauei shows adaptations to nutrient acquisition within its fish host.</title>
        <authorList>
            <person name="Yang Y."/>
            <person name="Xiong J."/>
            <person name="Zhou Z."/>
            <person name="Huo F."/>
            <person name="Miao W."/>
            <person name="Ran C."/>
            <person name="Liu Y."/>
            <person name="Zhang J."/>
            <person name="Feng J."/>
            <person name="Wang M."/>
            <person name="Wang M."/>
            <person name="Wang L."/>
            <person name="Yao B."/>
        </authorList>
    </citation>
    <scope>NUCLEOTIDE SEQUENCE [LARGE SCALE GENOMIC DNA]</scope>
    <source>
        <strain evidence="2">Wuqing</strain>
    </source>
</reference>
<protein>
    <submittedName>
        <fullName evidence="2">Selenocysteine-specific elongation factor</fullName>
    </submittedName>
</protein>
<dbReference type="InterPro" id="IPR027417">
    <property type="entry name" value="P-loop_NTPase"/>
</dbReference>
<dbReference type="Gene3D" id="3.40.50.300">
    <property type="entry name" value="P-loop containing nucleotide triphosphate hydrolases"/>
    <property type="match status" value="1"/>
</dbReference>
<dbReference type="GO" id="GO:0003924">
    <property type="term" value="F:GTPase activity"/>
    <property type="evidence" value="ECO:0007669"/>
    <property type="project" value="InterPro"/>
</dbReference>
<dbReference type="InterPro" id="IPR004161">
    <property type="entry name" value="EFTu-like_2"/>
</dbReference>
<comment type="caution">
    <text evidence="2">The sequence shown here is derived from an EMBL/GenBank/DDBJ whole genome shotgun (WGS) entry which is preliminary data.</text>
</comment>
<dbReference type="InterPro" id="IPR050055">
    <property type="entry name" value="EF-Tu_GTPase"/>
</dbReference>
<evidence type="ECO:0000313" key="3">
    <source>
        <dbReference type="Proteomes" id="UP000031668"/>
    </source>
</evidence>
<dbReference type="GO" id="GO:0003746">
    <property type="term" value="F:translation elongation factor activity"/>
    <property type="evidence" value="ECO:0007669"/>
    <property type="project" value="UniProtKB-KW"/>
</dbReference>
<keyword evidence="3" id="KW-1185">Reference proteome</keyword>
<dbReference type="Pfam" id="PF00009">
    <property type="entry name" value="GTP_EFTU"/>
    <property type="match status" value="1"/>
</dbReference>
<dbReference type="PROSITE" id="PS51722">
    <property type="entry name" value="G_TR_2"/>
    <property type="match status" value="1"/>
</dbReference>
<dbReference type="Gene3D" id="2.40.30.10">
    <property type="entry name" value="Translation factors"/>
    <property type="match status" value="2"/>
</dbReference>
<keyword evidence="2" id="KW-0648">Protein biosynthesis</keyword>
<dbReference type="FunFam" id="2.40.30.10:FF:000052">
    <property type="entry name" value="Selenocysteine-specific elongation factor EF-Sec"/>
    <property type="match status" value="1"/>
</dbReference>
<dbReference type="SUPFAM" id="SSF52540">
    <property type="entry name" value="P-loop containing nucleoside triphosphate hydrolases"/>
    <property type="match status" value="1"/>
</dbReference>
<dbReference type="PANTHER" id="PTHR43721">
    <property type="entry name" value="ELONGATION FACTOR TU-RELATED"/>
    <property type="match status" value="1"/>
</dbReference>
<accession>A0A0C2N5C9</accession>
<dbReference type="PRINTS" id="PR00315">
    <property type="entry name" value="ELONGATNFCT"/>
</dbReference>
<keyword evidence="2" id="KW-0251">Elongation factor</keyword>
<dbReference type="PANTHER" id="PTHR43721:SF11">
    <property type="entry name" value="SELENOCYSTEINE-SPECIFIC ELONGATION FACTOR"/>
    <property type="match status" value="1"/>
</dbReference>
<dbReference type="GO" id="GO:0001514">
    <property type="term" value="P:selenocysteine incorporation"/>
    <property type="evidence" value="ECO:0007669"/>
    <property type="project" value="TreeGrafter"/>
</dbReference>
<evidence type="ECO:0000313" key="2">
    <source>
        <dbReference type="EMBL" id="KII69097.1"/>
    </source>
</evidence>
<dbReference type="InterPro" id="IPR000795">
    <property type="entry name" value="T_Tr_GTP-bd_dom"/>
</dbReference>
<dbReference type="CDD" id="cd03696">
    <property type="entry name" value="SelB_II"/>
    <property type="match status" value="1"/>
</dbReference>
<dbReference type="GO" id="GO:0005525">
    <property type="term" value="F:GTP binding"/>
    <property type="evidence" value="ECO:0007669"/>
    <property type="project" value="InterPro"/>
</dbReference>
<dbReference type="Pfam" id="PF03144">
    <property type="entry name" value="GTP_EFTU_D2"/>
    <property type="match status" value="1"/>
</dbReference>
<dbReference type="SUPFAM" id="SSF50447">
    <property type="entry name" value="Translation proteins"/>
    <property type="match status" value="1"/>
</dbReference>
<dbReference type="InterPro" id="IPR009000">
    <property type="entry name" value="Transl_B-barrel_sf"/>
</dbReference>
<feature type="domain" description="Tr-type G" evidence="1">
    <location>
        <begin position="3"/>
        <end position="206"/>
    </location>
</feature>
<dbReference type="OrthoDB" id="2067at2759"/>
<dbReference type="NCBIfam" id="TIGR00231">
    <property type="entry name" value="small_GTP"/>
    <property type="match status" value="1"/>
</dbReference>
<dbReference type="Proteomes" id="UP000031668">
    <property type="component" value="Unassembled WGS sequence"/>
</dbReference>
<gene>
    <name evidence="2" type="ORF">RF11_04212</name>
</gene>
<organism evidence="2 3">
    <name type="scientific">Thelohanellus kitauei</name>
    <name type="common">Myxosporean</name>
    <dbReference type="NCBI Taxonomy" id="669202"/>
    <lineage>
        <taxon>Eukaryota</taxon>
        <taxon>Metazoa</taxon>
        <taxon>Cnidaria</taxon>
        <taxon>Myxozoa</taxon>
        <taxon>Myxosporea</taxon>
        <taxon>Bivalvulida</taxon>
        <taxon>Platysporina</taxon>
        <taxon>Myxobolidae</taxon>
        <taxon>Thelohanellus</taxon>
    </lineage>
</organism>
<dbReference type="AlphaFoldDB" id="A0A0C2N5C9"/>
<name>A0A0C2N5C9_THEKT</name>
<evidence type="ECO:0000259" key="1">
    <source>
        <dbReference type="PROSITE" id="PS51722"/>
    </source>
</evidence>
<dbReference type="Pfam" id="PF21131">
    <property type="entry name" value="eEFSec_4th"/>
    <property type="match status" value="1"/>
</dbReference>
<sequence>MSTLNINIGVMGHVDSGKTALCKCLSDVASTAAFDKNPQSQERGITIDLGFSCFKSCMPPHLAHLGYQTLQVTLVDCPGHASLLRTVIGGSNIIDMILLVIDAAHGIQVQTAECILLAEVLEKPVLVALNKVDLLAVDGDDNIVKKADKQISKLEKILSKTKLIRIKDTDSLPETEAIRIAPVSAKDPESCLKLKNFIINNCVIPQRSSGSFLFCVDHCFVIKGQGTVMTGTVIQGSLKIGDQILIMDLNETREVKSIQVFKKPVTTISQGDRAAILITRFNSKLVERALICSPNYKFKLLTSFTLKFNLIDHFKHEIKSGSRLSLSIGFEIVTVIVLFYEQQKDGECLYVESVGLDTNVQNLECLIKCERPIFYQEGSTVIALKLGADPKKKTCRIMLYGKLPNVKHDSQNMKIFVWRESKGYVERVSGDSLIVRDLFSKINTQKHIGREVSFSIGELTTGKGIIESGFGDSGKVKVRAIGEQLQEFEEIIKSKDKIRIKEIKVTCRYKKYRKIGQYL</sequence>
<proteinExistence type="predicted"/>
<dbReference type="InterPro" id="IPR005225">
    <property type="entry name" value="Small_GTP-bd"/>
</dbReference>
<dbReference type="InterPro" id="IPR049394">
    <property type="entry name" value="eEFSec_C"/>
</dbReference>
<dbReference type="EMBL" id="JWZT01002592">
    <property type="protein sequence ID" value="KII69097.1"/>
    <property type="molecule type" value="Genomic_DNA"/>
</dbReference>